<dbReference type="AlphaFoldDB" id="A0A6S7K8B5"/>
<accession>A0A6S7K8B5</accession>
<proteinExistence type="predicted"/>
<keyword evidence="4" id="KW-1185">Reference proteome</keyword>
<comment type="cofactor">
    <cofactor evidence="1">
        <name>a divalent metal cation</name>
        <dbReference type="ChEBI" id="CHEBI:60240"/>
    </cofactor>
</comment>
<dbReference type="Pfam" id="PF13359">
    <property type="entry name" value="DDE_Tnp_4"/>
    <property type="match status" value="1"/>
</dbReference>
<evidence type="ECO:0000313" key="4">
    <source>
        <dbReference type="Proteomes" id="UP001152795"/>
    </source>
</evidence>
<comment type="caution">
    <text evidence="3">The sequence shown here is derived from an EMBL/GenBank/DDBJ whole genome shotgun (WGS) entry which is preliminary data.</text>
</comment>
<dbReference type="PANTHER" id="PTHR23080">
    <property type="entry name" value="THAP DOMAIN PROTEIN"/>
    <property type="match status" value="1"/>
</dbReference>
<dbReference type="GO" id="GO:0046872">
    <property type="term" value="F:metal ion binding"/>
    <property type="evidence" value="ECO:0007669"/>
    <property type="project" value="UniProtKB-KW"/>
</dbReference>
<dbReference type="OrthoDB" id="5965589at2759"/>
<reference evidence="3" key="1">
    <citation type="submission" date="2020-04" db="EMBL/GenBank/DDBJ databases">
        <authorList>
            <person name="Alioto T."/>
            <person name="Alioto T."/>
            <person name="Gomez Garrido J."/>
        </authorList>
    </citation>
    <scope>NUCLEOTIDE SEQUENCE</scope>
    <source>
        <strain evidence="3">A484AB</strain>
    </source>
</reference>
<dbReference type="EMBL" id="CACRXK020024918">
    <property type="protein sequence ID" value="CAB4039074.1"/>
    <property type="molecule type" value="Genomic_DNA"/>
</dbReference>
<sequence length="197" mass="21837">MTLRKASKNAYKSVGILTAYIHKCIVDIKDNQVYFDIVNNVEEACEGLANGKPIGQRIRDMISLQLCCGKKVNCLVSLSKVARNVCQLKPVATEKNDRFEPDDDMPPAELEYKEEEDKKGKPQLSPVFVEAIRSIANVKIHVERVIGCVRQKYTILGHGIAPIDYLKSDNGEPCLLDKIALVSCALVNCCKSVVSVE</sequence>
<evidence type="ECO:0000313" key="3">
    <source>
        <dbReference type="EMBL" id="CAB4039074.1"/>
    </source>
</evidence>
<protein>
    <submittedName>
        <fullName evidence="3">Uncharacterized protein</fullName>
    </submittedName>
</protein>
<organism evidence="3 4">
    <name type="scientific">Paramuricea clavata</name>
    <name type="common">Red gorgonian</name>
    <name type="synonym">Violescent sea-whip</name>
    <dbReference type="NCBI Taxonomy" id="317549"/>
    <lineage>
        <taxon>Eukaryota</taxon>
        <taxon>Metazoa</taxon>
        <taxon>Cnidaria</taxon>
        <taxon>Anthozoa</taxon>
        <taxon>Octocorallia</taxon>
        <taxon>Malacalcyonacea</taxon>
        <taxon>Plexauridae</taxon>
        <taxon>Paramuricea</taxon>
    </lineage>
</organism>
<gene>
    <name evidence="3" type="ORF">PACLA_8A017944</name>
</gene>
<keyword evidence="2" id="KW-0479">Metal-binding</keyword>
<dbReference type="InterPro" id="IPR027806">
    <property type="entry name" value="HARBI1_dom"/>
</dbReference>
<evidence type="ECO:0000256" key="1">
    <source>
        <dbReference type="ARBA" id="ARBA00001968"/>
    </source>
</evidence>
<evidence type="ECO:0000256" key="2">
    <source>
        <dbReference type="ARBA" id="ARBA00022723"/>
    </source>
</evidence>
<name>A0A6S7K8B5_PARCT</name>
<dbReference type="Proteomes" id="UP001152795">
    <property type="component" value="Unassembled WGS sequence"/>
</dbReference>